<dbReference type="AlphaFoldDB" id="A0A7Z9A4P1"/>
<evidence type="ECO:0000256" key="4">
    <source>
        <dbReference type="ARBA" id="ARBA00022989"/>
    </source>
</evidence>
<name>A0A7Z9A4P1_9MICC</name>
<keyword evidence="4 6" id="KW-1133">Transmembrane helix</keyword>
<gene>
    <name evidence="7" type="ORF">NCTC10207_02136</name>
</gene>
<dbReference type="InterPro" id="IPR011701">
    <property type="entry name" value="MFS"/>
</dbReference>
<feature type="transmembrane region" description="Helical" evidence="6">
    <location>
        <begin position="174"/>
        <end position="192"/>
    </location>
</feature>
<feature type="transmembrane region" description="Helical" evidence="6">
    <location>
        <begin position="300"/>
        <end position="318"/>
    </location>
</feature>
<keyword evidence="2" id="KW-1003">Cell membrane</keyword>
<accession>A0A7Z9A4P1</accession>
<dbReference type="GO" id="GO:0022857">
    <property type="term" value="F:transmembrane transporter activity"/>
    <property type="evidence" value="ECO:0007669"/>
    <property type="project" value="InterPro"/>
</dbReference>
<feature type="transmembrane region" description="Helical" evidence="6">
    <location>
        <begin position="73"/>
        <end position="90"/>
    </location>
</feature>
<keyword evidence="3 6" id="KW-0812">Transmembrane</keyword>
<feature type="transmembrane region" description="Helical" evidence="6">
    <location>
        <begin position="274"/>
        <end position="293"/>
    </location>
</feature>
<feature type="transmembrane region" description="Helical" evidence="6">
    <location>
        <begin position="96"/>
        <end position="116"/>
    </location>
</feature>
<evidence type="ECO:0000256" key="1">
    <source>
        <dbReference type="ARBA" id="ARBA00004651"/>
    </source>
</evidence>
<feature type="transmembrane region" description="Helical" evidence="6">
    <location>
        <begin position="391"/>
        <end position="411"/>
    </location>
</feature>
<organism evidence="7 8">
    <name type="scientific">Rothia aeria</name>
    <dbReference type="NCBI Taxonomy" id="172042"/>
    <lineage>
        <taxon>Bacteria</taxon>
        <taxon>Bacillati</taxon>
        <taxon>Actinomycetota</taxon>
        <taxon>Actinomycetes</taxon>
        <taxon>Micrococcales</taxon>
        <taxon>Micrococcaceae</taxon>
        <taxon>Rothia</taxon>
    </lineage>
</organism>
<feature type="transmembrane region" description="Helical" evidence="6">
    <location>
        <begin position="362"/>
        <end position="385"/>
    </location>
</feature>
<evidence type="ECO:0000313" key="8">
    <source>
        <dbReference type="Proteomes" id="UP000282386"/>
    </source>
</evidence>
<evidence type="ECO:0000313" key="7">
    <source>
        <dbReference type="EMBL" id="VEI24547.1"/>
    </source>
</evidence>
<feature type="transmembrane region" description="Helical" evidence="6">
    <location>
        <begin position="148"/>
        <end position="168"/>
    </location>
</feature>
<reference evidence="7 8" key="1">
    <citation type="submission" date="2018-12" db="EMBL/GenBank/DDBJ databases">
        <authorList>
            <consortium name="Pathogen Informatics"/>
        </authorList>
    </citation>
    <scope>NUCLEOTIDE SEQUENCE [LARGE SCALE GENOMIC DNA]</scope>
    <source>
        <strain evidence="7 8">NCTC10207</strain>
    </source>
</reference>
<protein>
    <submittedName>
        <fullName evidence="7">Major Facilitator Superfamily</fullName>
    </submittedName>
</protein>
<dbReference type="Gene3D" id="1.20.1250.20">
    <property type="entry name" value="MFS general substrate transporter like domains"/>
    <property type="match status" value="1"/>
</dbReference>
<dbReference type="SUPFAM" id="SSF103473">
    <property type="entry name" value="MFS general substrate transporter"/>
    <property type="match status" value="1"/>
</dbReference>
<feature type="transmembrane region" description="Helical" evidence="6">
    <location>
        <begin position="324"/>
        <end position="341"/>
    </location>
</feature>
<feature type="transmembrane region" description="Helical" evidence="6">
    <location>
        <begin position="43"/>
        <end position="66"/>
    </location>
</feature>
<dbReference type="PANTHER" id="PTHR23513:SF6">
    <property type="entry name" value="MAJOR FACILITATOR SUPERFAMILY ASSOCIATED DOMAIN-CONTAINING PROTEIN"/>
    <property type="match status" value="1"/>
</dbReference>
<dbReference type="Pfam" id="PF07690">
    <property type="entry name" value="MFS_1"/>
    <property type="match status" value="1"/>
</dbReference>
<evidence type="ECO:0000256" key="6">
    <source>
        <dbReference type="SAM" id="Phobius"/>
    </source>
</evidence>
<dbReference type="GO" id="GO:0005886">
    <property type="term" value="C:plasma membrane"/>
    <property type="evidence" value="ECO:0007669"/>
    <property type="project" value="UniProtKB-SubCell"/>
</dbReference>
<dbReference type="RefSeq" id="WP_126500622.1">
    <property type="nucleotide sequence ID" value="NZ_LR134479.1"/>
</dbReference>
<evidence type="ECO:0000256" key="3">
    <source>
        <dbReference type="ARBA" id="ARBA00022692"/>
    </source>
</evidence>
<dbReference type="Proteomes" id="UP000282386">
    <property type="component" value="Chromosome"/>
</dbReference>
<dbReference type="InterPro" id="IPR036259">
    <property type="entry name" value="MFS_trans_sf"/>
</dbReference>
<dbReference type="EMBL" id="LR134479">
    <property type="protein sequence ID" value="VEI24547.1"/>
    <property type="molecule type" value="Genomic_DNA"/>
</dbReference>
<feature type="transmembrane region" description="Helical" evidence="6">
    <location>
        <begin position="241"/>
        <end position="262"/>
    </location>
</feature>
<keyword evidence="5 6" id="KW-0472">Membrane</keyword>
<evidence type="ECO:0000256" key="2">
    <source>
        <dbReference type="ARBA" id="ARBA00022475"/>
    </source>
</evidence>
<evidence type="ECO:0000256" key="5">
    <source>
        <dbReference type="ARBA" id="ARBA00023136"/>
    </source>
</evidence>
<dbReference type="PANTHER" id="PTHR23513">
    <property type="entry name" value="INTEGRAL MEMBRANE EFFLUX PROTEIN-RELATED"/>
    <property type="match status" value="1"/>
</dbReference>
<comment type="subcellular location">
    <subcellularLocation>
        <location evidence="1">Cell membrane</location>
        <topology evidence="1">Multi-pass membrane protein</topology>
    </subcellularLocation>
</comment>
<feature type="transmembrane region" description="Helical" evidence="6">
    <location>
        <begin position="7"/>
        <end position="23"/>
    </location>
</feature>
<proteinExistence type="predicted"/>
<sequence>MNKKINYIILVLIFVASGILGVVSESTYDIAFGNTALGISDKIFWVGVIYFVGYITEAFAAATMGVHIDRWGALRSVFVFSVIACLVLILSGSLNVYAGINSIIFVVLVAGIMDFLNQLVNIAQTAAIPQAFGDDKNRLLTFSGLDSSVRAITGLAAPVIAGFIVSGFTELSSLFIVGLFYGTSAILLIVFLKSVRSSNSSSSSADSDEDDSNDFYQGMSSGRIIKITFLEIWQSMSWRKFLIVDILATAGLSTVLLLLFSLLKMEYRWEPEQIGFALAFMALGSLTASILIARNNIDNLKYLFGFGALTTGVGSLLLSISGGYFLIVYSGALIIGTGSVLQMKAMTLIVQVHAPQARIGAWFSVIDGIERVINALAIIGSAILMDLVGGFVVFSVLSFLLIGCGLWWSFYSSNIILKK</sequence>